<keyword evidence="2" id="KW-1185">Reference proteome</keyword>
<evidence type="ECO:0000313" key="1">
    <source>
        <dbReference type="EMBL" id="KAJ0024092.1"/>
    </source>
</evidence>
<name>A0ACC0XU23_9ROSI</name>
<gene>
    <name evidence="1" type="ORF">Pint_06778</name>
</gene>
<dbReference type="Proteomes" id="UP001163603">
    <property type="component" value="Chromosome 10"/>
</dbReference>
<organism evidence="1 2">
    <name type="scientific">Pistacia integerrima</name>
    <dbReference type="NCBI Taxonomy" id="434235"/>
    <lineage>
        <taxon>Eukaryota</taxon>
        <taxon>Viridiplantae</taxon>
        <taxon>Streptophyta</taxon>
        <taxon>Embryophyta</taxon>
        <taxon>Tracheophyta</taxon>
        <taxon>Spermatophyta</taxon>
        <taxon>Magnoliopsida</taxon>
        <taxon>eudicotyledons</taxon>
        <taxon>Gunneridae</taxon>
        <taxon>Pentapetalae</taxon>
        <taxon>rosids</taxon>
        <taxon>malvids</taxon>
        <taxon>Sapindales</taxon>
        <taxon>Anacardiaceae</taxon>
        <taxon>Pistacia</taxon>
    </lineage>
</organism>
<dbReference type="EMBL" id="CM047745">
    <property type="protein sequence ID" value="KAJ0024092.1"/>
    <property type="molecule type" value="Genomic_DNA"/>
</dbReference>
<comment type="caution">
    <text evidence="1">The sequence shown here is derived from an EMBL/GenBank/DDBJ whole genome shotgun (WGS) entry which is preliminary data.</text>
</comment>
<accession>A0ACC0XU23</accession>
<evidence type="ECO:0000313" key="2">
    <source>
        <dbReference type="Proteomes" id="UP001163603"/>
    </source>
</evidence>
<sequence>MQLIFVTVSKGRDILYTKRVTLLPDNPENKRQDPCSLMKQLPLSASEESFKKIVMQHMMCSFGDYPNVTTSKNFDTSGGHSCGICHRFEVDKAQDIGSKRGKLSVEDLQYLIRKICQNLIAKTSKEIF</sequence>
<protein>
    <submittedName>
        <fullName evidence="1">Uncharacterized protein</fullName>
    </submittedName>
</protein>
<reference evidence="2" key="1">
    <citation type="journal article" date="2023" name="G3 (Bethesda)">
        <title>Genome assembly and association tests identify interacting loci associated with vigor, precocity, and sex in interspecific pistachio rootstocks.</title>
        <authorList>
            <person name="Palmer W."/>
            <person name="Jacygrad E."/>
            <person name="Sagayaradj S."/>
            <person name="Cavanaugh K."/>
            <person name="Han R."/>
            <person name="Bertier L."/>
            <person name="Beede B."/>
            <person name="Kafkas S."/>
            <person name="Golino D."/>
            <person name="Preece J."/>
            <person name="Michelmore R."/>
        </authorList>
    </citation>
    <scope>NUCLEOTIDE SEQUENCE [LARGE SCALE GENOMIC DNA]</scope>
</reference>
<proteinExistence type="predicted"/>